<accession>A0A9P8G2V6</accession>
<reference evidence="2" key="1">
    <citation type="journal article" date="2021" name="J Fungi (Basel)">
        <title>Virulence traits and population genomics of the black yeast Aureobasidium melanogenum.</title>
        <authorList>
            <person name="Cernosa A."/>
            <person name="Sun X."/>
            <person name="Gostincar C."/>
            <person name="Fang C."/>
            <person name="Gunde-Cimerman N."/>
            <person name="Song Z."/>
        </authorList>
    </citation>
    <scope>NUCLEOTIDE SEQUENCE</scope>
    <source>
        <strain evidence="2">EXF-9298</strain>
    </source>
</reference>
<feature type="region of interest" description="Disordered" evidence="1">
    <location>
        <begin position="174"/>
        <end position="201"/>
    </location>
</feature>
<dbReference type="EMBL" id="JAHFXS010000103">
    <property type="protein sequence ID" value="KAG9989120.1"/>
    <property type="molecule type" value="Genomic_DNA"/>
</dbReference>
<comment type="caution">
    <text evidence="2">The sequence shown here is derived from an EMBL/GenBank/DDBJ whole genome shotgun (WGS) entry which is preliminary data.</text>
</comment>
<dbReference type="Proteomes" id="UP000729357">
    <property type="component" value="Unassembled WGS sequence"/>
</dbReference>
<evidence type="ECO:0000313" key="2">
    <source>
        <dbReference type="EMBL" id="KAG9989120.1"/>
    </source>
</evidence>
<gene>
    <name evidence="2" type="ORF">KCU98_g2130</name>
</gene>
<feature type="non-terminal residue" evidence="2">
    <location>
        <position position="337"/>
    </location>
</feature>
<name>A0A9P8G2V6_AURME</name>
<reference evidence="2" key="2">
    <citation type="submission" date="2021-08" db="EMBL/GenBank/DDBJ databases">
        <authorList>
            <person name="Gostincar C."/>
            <person name="Sun X."/>
            <person name="Song Z."/>
            <person name="Gunde-Cimerman N."/>
        </authorList>
    </citation>
    <scope>NUCLEOTIDE SEQUENCE</scope>
    <source>
        <strain evidence="2">EXF-9298</strain>
    </source>
</reference>
<evidence type="ECO:0000256" key="1">
    <source>
        <dbReference type="SAM" id="MobiDB-lite"/>
    </source>
</evidence>
<dbReference type="AlphaFoldDB" id="A0A9P8G2V6"/>
<proteinExistence type="predicted"/>
<feature type="compositionally biased region" description="Basic and acidic residues" evidence="1">
    <location>
        <begin position="190"/>
        <end position="199"/>
    </location>
</feature>
<protein>
    <submittedName>
        <fullName evidence="2">Uncharacterized protein</fullName>
    </submittedName>
</protein>
<keyword evidence="3" id="KW-1185">Reference proteome</keyword>
<organism evidence="2 3">
    <name type="scientific">Aureobasidium melanogenum</name>
    <name type="common">Aureobasidium pullulans var. melanogenum</name>
    <dbReference type="NCBI Taxonomy" id="46634"/>
    <lineage>
        <taxon>Eukaryota</taxon>
        <taxon>Fungi</taxon>
        <taxon>Dikarya</taxon>
        <taxon>Ascomycota</taxon>
        <taxon>Pezizomycotina</taxon>
        <taxon>Dothideomycetes</taxon>
        <taxon>Dothideomycetidae</taxon>
        <taxon>Dothideales</taxon>
        <taxon>Saccotheciaceae</taxon>
        <taxon>Aureobasidium</taxon>
    </lineage>
</organism>
<evidence type="ECO:0000313" key="3">
    <source>
        <dbReference type="Proteomes" id="UP000729357"/>
    </source>
</evidence>
<sequence length="337" mass="38758">MSVTSSIMTHFRINALERCFEAELARQTRINQLQDSKWTEFEYGARQSLEWVGNFRAAQCEVNVEHENNTERLRARCARLENFVDSEITKLKEKCARLEYWVNSGADDRVTQQALERRVEALEHLLTIDRRENKQLKNQIQAQAHILGVLEARIDALGGNQHIGRSAQSYQFDEEIGPSTNSNKKRKVVSPKERHDGAKGRAVSATVALPEVWTYKYKLYVERENGLVSLGPSPLVDVWTQQCNSWSGIDRDWQQYKPFQTCLNSMLMMGYGDLLESPEEAGSFACFDCERRQTFCVVFDNERGLLKLLPRRNAPQPGDHHVTDLATFINSMQRPMN</sequence>